<dbReference type="AlphaFoldDB" id="A0AAD4FFI5"/>
<dbReference type="SMART" id="SM00398">
    <property type="entry name" value="HMG"/>
    <property type="match status" value="1"/>
</dbReference>
<proteinExistence type="predicted"/>
<evidence type="ECO:0000259" key="5">
    <source>
        <dbReference type="PROSITE" id="PS50118"/>
    </source>
</evidence>
<keyword evidence="2" id="KW-0804">Transcription</keyword>
<feature type="region of interest" description="Disordered" evidence="4">
    <location>
        <begin position="177"/>
        <end position="216"/>
    </location>
</feature>
<evidence type="ECO:0000313" key="6">
    <source>
        <dbReference type="EMBL" id="KAG9187801.1"/>
    </source>
</evidence>
<evidence type="ECO:0000256" key="1">
    <source>
        <dbReference type="ARBA" id="ARBA00023125"/>
    </source>
</evidence>
<evidence type="ECO:0000256" key="3">
    <source>
        <dbReference type="PROSITE-ProRule" id="PRU00267"/>
    </source>
</evidence>
<dbReference type="GO" id="GO:0001228">
    <property type="term" value="F:DNA-binding transcription activator activity, RNA polymerase II-specific"/>
    <property type="evidence" value="ECO:0007669"/>
    <property type="project" value="TreeGrafter"/>
</dbReference>
<dbReference type="Proteomes" id="UP001199106">
    <property type="component" value="Unassembled WGS sequence"/>
</dbReference>
<organism evidence="6 7">
    <name type="scientific">Alternaria panax</name>
    <dbReference type="NCBI Taxonomy" id="48097"/>
    <lineage>
        <taxon>Eukaryota</taxon>
        <taxon>Fungi</taxon>
        <taxon>Dikarya</taxon>
        <taxon>Ascomycota</taxon>
        <taxon>Pezizomycotina</taxon>
        <taxon>Dothideomycetes</taxon>
        <taxon>Pleosporomycetidae</taxon>
        <taxon>Pleosporales</taxon>
        <taxon>Pleosporineae</taxon>
        <taxon>Pleosporaceae</taxon>
        <taxon>Alternaria</taxon>
        <taxon>Alternaria sect. Panax</taxon>
    </lineage>
</organism>
<dbReference type="PROSITE" id="PS50118">
    <property type="entry name" value="HMG_BOX_2"/>
    <property type="match status" value="1"/>
</dbReference>
<dbReference type="CDD" id="cd01389">
    <property type="entry name" value="HMG-box_ROX1-like"/>
    <property type="match status" value="1"/>
</dbReference>
<dbReference type="InterPro" id="IPR009071">
    <property type="entry name" value="HMG_box_dom"/>
</dbReference>
<accession>A0AAD4FFI5</accession>
<protein>
    <recommendedName>
        <fullName evidence="5">HMG box domain-containing protein</fullName>
    </recommendedName>
</protein>
<name>A0AAD4FFI5_9PLEO</name>
<dbReference type="SUPFAM" id="SSF47095">
    <property type="entry name" value="HMG-box"/>
    <property type="match status" value="1"/>
</dbReference>
<comment type="caution">
    <text evidence="6">The sequence shown here is derived from an EMBL/GenBank/DDBJ whole genome shotgun (WGS) entry which is preliminary data.</text>
</comment>
<dbReference type="PANTHER" id="PTHR10270">
    <property type="entry name" value="SOX TRANSCRIPTION FACTOR"/>
    <property type="match status" value="1"/>
</dbReference>
<reference evidence="6" key="1">
    <citation type="submission" date="2021-07" db="EMBL/GenBank/DDBJ databases">
        <title>Genome Resource of American Ginseng Black Spot Pathogen Alternaria panax.</title>
        <authorList>
            <person name="Qiu C."/>
            <person name="Wang W."/>
            <person name="Liu Z."/>
        </authorList>
    </citation>
    <scope>NUCLEOTIDE SEQUENCE</scope>
    <source>
        <strain evidence="6">BNCC115425</strain>
    </source>
</reference>
<evidence type="ECO:0000256" key="4">
    <source>
        <dbReference type="SAM" id="MobiDB-lite"/>
    </source>
</evidence>
<evidence type="ECO:0000256" key="2">
    <source>
        <dbReference type="ARBA" id="ARBA00023163"/>
    </source>
</evidence>
<sequence length="342" mass="38205">MNAEIYRTLAAIREEPQIVIDVVDRFDTALLTCTDGWTRGDNMVILPDNLPILFGNGVVELFKKALAEKAGLPIDLTPMESANSSHTLVKMPKNSGLSPQVQFNALSVHSPGSDRTAIDMDALASALKKAPRPMNCWIIFRDAMHKQLKAQYPNLTVQEISTRCSEIWHSLTPEGKEPWQAAAQSAKEEHLRQHPDYKYSPRKPGEKKKRQSRKTKYASTVATVPEELNFQLTPNLASVLPGSTYERALPVNDITADICNAFTDDFAHLFEPANVFDMFAQDSVSADLTYNSESFRHDRLDEEFGMDFDINATLALLDDEAFAFRDGADGNAILPAFFQDTY</sequence>
<gene>
    <name evidence="6" type="ORF">G6011_05672</name>
</gene>
<dbReference type="InterPro" id="IPR050140">
    <property type="entry name" value="SRY-related_HMG-box_TF-like"/>
</dbReference>
<feature type="compositionally biased region" description="Basic residues" evidence="4">
    <location>
        <begin position="205"/>
        <end position="216"/>
    </location>
</feature>
<dbReference type="GO" id="GO:0030154">
    <property type="term" value="P:cell differentiation"/>
    <property type="evidence" value="ECO:0007669"/>
    <property type="project" value="TreeGrafter"/>
</dbReference>
<feature type="compositionally biased region" description="Basic and acidic residues" evidence="4">
    <location>
        <begin position="186"/>
        <end position="199"/>
    </location>
</feature>
<dbReference type="PANTHER" id="PTHR10270:SF161">
    <property type="entry name" value="SEX-DETERMINING REGION Y PROTEIN"/>
    <property type="match status" value="1"/>
</dbReference>
<dbReference type="EMBL" id="JAANER010000007">
    <property type="protein sequence ID" value="KAG9187801.1"/>
    <property type="molecule type" value="Genomic_DNA"/>
</dbReference>
<dbReference type="GO" id="GO:0005634">
    <property type="term" value="C:nucleus"/>
    <property type="evidence" value="ECO:0007669"/>
    <property type="project" value="UniProtKB-UniRule"/>
</dbReference>
<dbReference type="Pfam" id="PF00505">
    <property type="entry name" value="HMG_box"/>
    <property type="match status" value="1"/>
</dbReference>
<dbReference type="Gene3D" id="1.10.30.10">
    <property type="entry name" value="High mobility group box domain"/>
    <property type="match status" value="1"/>
</dbReference>
<dbReference type="GO" id="GO:0000978">
    <property type="term" value="F:RNA polymerase II cis-regulatory region sequence-specific DNA binding"/>
    <property type="evidence" value="ECO:0007669"/>
    <property type="project" value="TreeGrafter"/>
</dbReference>
<feature type="domain" description="HMG box" evidence="5">
    <location>
        <begin position="130"/>
        <end position="198"/>
    </location>
</feature>
<evidence type="ECO:0000313" key="7">
    <source>
        <dbReference type="Proteomes" id="UP001199106"/>
    </source>
</evidence>
<keyword evidence="1 3" id="KW-0238">DNA-binding</keyword>
<feature type="DNA-binding region" description="HMG box" evidence="3">
    <location>
        <begin position="130"/>
        <end position="198"/>
    </location>
</feature>
<keyword evidence="3" id="KW-0539">Nucleus</keyword>
<dbReference type="InterPro" id="IPR036910">
    <property type="entry name" value="HMG_box_dom_sf"/>
</dbReference>
<keyword evidence="7" id="KW-1185">Reference proteome</keyword>